<dbReference type="InterPro" id="IPR013032">
    <property type="entry name" value="EGF-like_CS"/>
</dbReference>
<dbReference type="PRINTS" id="PR00010">
    <property type="entry name" value="EGFBLOOD"/>
</dbReference>
<feature type="domain" description="F5/8 type C" evidence="12">
    <location>
        <begin position="506"/>
        <end position="650"/>
    </location>
</feature>
<dbReference type="GO" id="GO:0051093">
    <property type="term" value="P:negative regulation of developmental process"/>
    <property type="evidence" value="ECO:0007669"/>
    <property type="project" value="UniProtKB-ARBA"/>
</dbReference>
<feature type="disulfide bond" evidence="8">
    <location>
        <begin position="3052"/>
        <end position="3061"/>
    </location>
</feature>
<evidence type="ECO:0000256" key="1">
    <source>
        <dbReference type="ARBA" id="ARBA00022536"/>
    </source>
</evidence>
<dbReference type="InterPro" id="IPR001759">
    <property type="entry name" value="PTX_dom"/>
</dbReference>
<protein>
    <recommendedName>
        <fullName evidence="19">Sushi domain protein</fullName>
    </recommendedName>
</protein>
<evidence type="ECO:0000259" key="14">
    <source>
        <dbReference type="PROSITE" id="PS50825"/>
    </source>
</evidence>
<feature type="domain" description="EGF-like" evidence="13">
    <location>
        <begin position="1706"/>
        <end position="1742"/>
    </location>
</feature>
<dbReference type="FunFam" id="2.10.25.10:FF:000472">
    <property type="entry name" value="Uncharacterized protein, isoform A"/>
    <property type="match status" value="2"/>
</dbReference>
<feature type="domain" description="EGF-like" evidence="13">
    <location>
        <begin position="479"/>
        <end position="519"/>
    </location>
</feature>
<keyword evidence="18" id="KW-1185">Reference proteome</keyword>
<feature type="disulfide bond" evidence="8">
    <location>
        <begin position="1770"/>
        <end position="1779"/>
    </location>
</feature>
<dbReference type="CDD" id="cd00033">
    <property type="entry name" value="CCP"/>
    <property type="match status" value="5"/>
</dbReference>
<feature type="disulfide bond" evidence="9">
    <location>
        <begin position="752"/>
        <end position="779"/>
    </location>
</feature>
<dbReference type="Pfam" id="PF13385">
    <property type="entry name" value="Laminin_G_3"/>
    <property type="match status" value="1"/>
</dbReference>
<keyword evidence="4" id="KW-0677">Repeat</keyword>
<feature type="disulfide bond" evidence="8">
    <location>
        <begin position="2041"/>
        <end position="2050"/>
    </location>
</feature>
<dbReference type="PROSITE" id="PS50825">
    <property type="entry name" value="HYR"/>
    <property type="match status" value="3"/>
</dbReference>
<dbReference type="Gene3D" id="2.60.120.200">
    <property type="match status" value="1"/>
</dbReference>
<dbReference type="GO" id="GO:0051239">
    <property type="term" value="P:regulation of multicellular organismal process"/>
    <property type="evidence" value="ECO:0007669"/>
    <property type="project" value="UniProtKB-ARBA"/>
</dbReference>
<dbReference type="SMART" id="SM00231">
    <property type="entry name" value="FA58C"/>
    <property type="match status" value="1"/>
</dbReference>
<feature type="domain" description="Sushi" evidence="15">
    <location>
        <begin position="361"/>
        <end position="421"/>
    </location>
</feature>
<dbReference type="InterPro" id="IPR035914">
    <property type="entry name" value="Sperma_CUB_dom_sf"/>
</dbReference>
<feature type="disulfide bond" evidence="8">
    <location>
        <begin position="1810"/>
        <end position="1819"/>
    </location>
</feature>
<accession>A0A016VGG1</accession>
<dbReference type="Proteomes" id="UP000024635">
    <property type="component" value="Unassembled WGS sequence"/>
</dbReference>
<keyword evidence="10" id="KW-0472">Membrane</keyword>
<dbReference type="PROSITE" id="PS01187">
    <property type="entry name" value="EGF_CA"/>
    <property type="match status" value="4"/>
</dbReference>
<evidence type="ECO:0000256" key="4">
    <source>
        <dbReference type="ARBA" id="ARBA00022737"/>
    </source>
</evidence>
<feature type="disulfide bond" evidence="8">
    <location>
        <begin position="2022"/>
        <end position="2039"/>
    </location>
</feature>
<dbReference type="InterPro" id="IPR008979">
    <property type="entry name" value="Galactose-bd-like_sf"/>
</dbReference>
<dbReference type="PROSITE" id="PS01180">
    <property type="entry name" value="CUB"/>
    <property type="match status" value="2"/>
</dbReference>
<feature type="domain" description="Sushi" evidence="15">
    <location>
        <begin position="855"/>
        <end position="928"/>
    </location>
</feature>
<keyword evidence="5 8" id="KW-1015">Disulfide bond</keyword>
<dbReference type="InterPro" id="IPR001881">
    <property type="entry name" value="EGF-like_Ca-bd_dom"/>
</dbReference>
<feature type="domain" description="HYR" evidence="14">
    <location>
        <begin position="1236"/>
        <end position="1317"/>
    </location>
</feature>
<dbReference type="Gene3D" id="2.60.120.290">
    <property type="entry name" value="Spermadhesin, CUB domain"/>
    <property type="match status" value="2"/>
</dbReference>
<dbReference type="FunFam" id="2.10.25.10:FF:000004">
    <property type="entry name" value="Neurogenic locus notch 1"/>
    <property type="match status" value="1"/>
</dbReference>
<dbReference type="InterPro" id="IPR003410">
    <property type="entry name" value="HYR_dom"/>
</dbReference>
<dbReference type="FunFam" id="2.10.25.10:FF:000279">
    <property type="entry name" value="Neurogenic locus notch 1"/>
    <property type="match status" value="1"/>
</dbReference>
<dbReference type="PROSITE" id="PS50923">
    <property type="entry name" value="SUSHI"/>
    <property type="match status" value="7"/>
</dbReference>
<dbReference type="Pfam" id="PF00754">
    <property type="entry name" value="F5_F8_type_C"/>
    <property type="match status" value="1"/>
</dbReference>
<dbReference type="InterPro" id="IPR024731">
    <property type="entry name" value="NELL2-like_EGF"/>
</dbReference>
<keyword evidence="10" id="KW-0812">Transmembrane</keyword>
<evidence type="ECO:0000256" key="10">
    <source>
        <dbReference type="SAM" id="Phobius"/>
    </source>
</evidence>
<feature type="domain" description="EGF-like" evidence="13">
    <location>
        <begin position="2982"/>
        <end position="3022"/>
    </location>
</feature>
<dbReference type="PANTHER" id="PTHR24049:SF35">
    <property type="entry name" value="EGF-LIKE DOMAIN-CONTAINING PROTEIN"/>
    <property type="match status" value="1"/>
</dbReference>
<evidence type="ECO:0000259" key="11">
    <source>
        <dbReference type="PROSITE" id="PS01180"/>
    </source>
</evidence>
<feature type="domain" description="HYR" evidence="14">
    <location>
        <begin position="1149"/>
        <end position="1235"/>
    </location>
</feature>
<feature type="disulfide bond" evidence="8">
    <location>
        <begin position="1963"/>
        <end position="1972"/>
    </location>
</feature>
<dbReference type="FunFam" id="2.10.25.10:FF:000038">
    <property type="entry name" value="Fibrillin 2"/>
    <property type="match status" value="1"/>
</dbReference>
<dbReference type="Pfam" id="PF00431">
    <property type="entry name" value="CUB"/>
    <property type="match status" value="2"/>
</dbReference>
<comment type="caution">
    <text evidence="17">The sequence shown here is derived from an EMBL/GenBank/DDBJ whole genome shotgun (WGS) entry which is preliminary data.</text>
</comment>
<feature type="domain" description="EGF-like" evidence="13">
    <location>
        <begin position="2206"/>
        <end position="2242"/>
    </location>
</feature>
<feature type="domain" description="EGF-like" evidence="13">
    <location>
        <begin position="2091"/>
        <end position="2127"/>
    </location>
</feature>
<dbReference type="InterPro" id="IPR000152">
    <property type="entry name" value="EGF-type_Asp/Asn_hydroxyl_site"/>
</dbReference>
<feature type="domain" description="Sushi" evidence="15">
    <location>
        <begin position="2545"/>
        <end position="2615"/>
    </location>
</feature>
<dbReference type="InterPro" id="IPR000859">
    <property type="entry name" value="CUB_dom"/>
</dbReference>
<gene>
    <name evidence="17" type="primary">Acey_s0010.g926</name>
    <name evidence="17" type="ORF">Y032_0010g926</name>
</gene>
<feature type="disulfide bond" evidence="8">
    <location>
        <begin position="1732"/>
        <end position="1741"/>
    </location>
</feature>
<feature type="domain" description="Sushi" evidence="15">
    <location>
        <begin position="422"/>
        <end position="479"/>
    </location>
</feature>
<dbReference type="InterPro" id="IPR000742">
    <property type="entry name" value="EGF"/>
</dbReference>
<feature type="domain" description="EGF-like" evidence="13">
    <location>
        <begin position="1862"/>
        <end position="1898"/>
    </location>
</feature>
<dbReference type="SUPFAM" id="SSF49854">
    <property type="entry name" value="Spermadhesin, CUB domain"/>
    <property type="match status" value="2"/>
</dbReference>
<feature type="disulfide bond" evidence="8">
    <location>
        <begin position="2117"/>
        <end position="2126"/>
    </location>
</feature>
<dbReference type="Gene3D" id="2.10.70.10">
    <property type="entry name" value="Complement Module, domain 1"/>
    <property type="match status" value="6"/>
</dbReference>
<feature type="disulfide bond" evidence="8">
    <location>
        <begin position="2194"/>
        <end position="2203"/>
    </location>
</feature>
<feature type="domain" description="EGF-like" evidence="13">
    <location>
        <begin position="1782"/>
        <end position="1820"/>
    </location>
</feature>
<dbReference type="InterPro" id="IPR013320">
    <property type="entry name" value="ConA-like_dom_sf"/>
</dbReference>
<feature type="domain" description="EGF-like" evidence="13">
    <location>
        <begin position="1822"/>
        <end position="1860"/>
    </location>
</feature>
<feature type="domain" description="F5/8 type C" evidence="12">
    <location>
        <begin position="978"/>
        <end position="1123"/>
    </location>
</feature>
<dbReference type="Pfam" id="PF07645">
    <property type="entry name" value="EGF_CA"/>
    <property type="match status" value="2"/>
</dbReference>
<dbReference type="PRINTS" id="PR01983">
    <property type="entry name" value="NOTCH"/>
</dbReference>
<dbReference type="PROSITE" id="PS00022">
    <property type="entry name" value="EGF_1"/>
    <property type="match status" value="15"/>
</dbReference>
<dbReference type="CDD" id="cd00041">
    <property type="entry name" value="CUB"/>
    <property type="match status" value="2"/>
</dbReference>
<evidence type="ECO:0000256" key="9">
    <source>
        <dbReference type="PROSITE-ProRule" id="PRU00302"/>
    </source>
</evidence>
<dbReference type="InterPro" id="IPR018097">
    <property type="entry name" value="EGF_Ca-bd_CS"/>
</dbReference>
<keyword evidence="1 8" id="KW-0245">EGF-like domain</keyword>
<feature type="disulfide bond" evidence="8">
    <location>
        <begin position="2155"/>
        <end position="2164"/>
    </location>
</feature>
<dbReference type="SUPFAM" id="SSF49785">
    <property type="entry name" value="Galactose-binding domain-like"/>
    <property type="match status" value="1"/>
</dbReference>
<evidence type="ECO:0000256" key="8">
    <source>
        <dbReference type="PROSITE-ProRule" id="PRU00076"/>
    </source>
</evidence>
<feature type="transmembrane region" description="Helical" evidence="10">
    <location>
        <begin position="3072"/>
        <end position="3096"/>
    </location>
</feature>
<dbReference type="InterPro" id="IPR000436">
    <property type="entry name" value="Sushi_SCR_CCP_dom"/>
</dbReference>
<feature type="domain" description="EGF-like" evidence="13">
    <location>
        <begin position="2053"/>
        <end position="2089"/>
    </location>
</feature>
<keyword evidence="10" id="KW-1133">Transmembrane helix</keyword>
<dbReference type="Gene3D" id="2.10.50.10">
    <property type="entry name" value="Tumor Necrosis Factor Receptor, subunit A, domain 2"/>
    <property type="match status" value="4"/>
</dbReference>
<feature type="disulfide bond" evidence="9">
    <location>
        <begin position="363"/>
        <end position="406"/>
    </location>
</feature>
<feature type="domain" description="EGF-like" evidence="13">
    <location>
        <begin position="2129"/>
        <end position="2165"/>
    </location>
</feature>
<feature type="disulfide bond" evidence="8">
    <location>
        <begin position="3030"/>
        <end position="3040"/>
    </location>
</feature>
<dbReference type="STRING" id="53326.A0A016VGG1"/>
<feature type="disulfide bond" evidence="8">
    <location>
        <begin position="1888"/>
        <end position="1897"/>
    </location>
</feature>
<feature type="domain" description="Sushi" evidence="15">
    <location>
        <begin position="722"/>
        <end position="781"/>
    </location>
</feature>
<dbReference type="Pfam" id="PF07699">
    <property type="entry name" value="Ephrin_rec_like"/>
    <property type="match status" value="7"/>
</dbReference>
<organism evidence="17 18">
    <name type="scientific">Ancylostoma ceylanicum</name>
    <dbReference type="NCBI Taxonomy" id="53326"/>
    <lineage>
        <taxon>Eukaryota</taxon>
        <taxon>Metazoa</taxon>
        <taxon>Ecdysozoa</taxon>
        <taxon>Nematoda</taxon>
        <taxon>Chromadorea</taxon>
        <taxon>Rhabditida</taxon>
        <taxon>Rhabditina</taxon>
        <taxon>Rhabditomorpha</taxon>
        <taxon>Strongyloidea</taxon>
        <taxon>Ancylostomatidae</taxon>
        <taxon>Ancylostomatinae</taxon>
        <taxon>Ancylostoma</taxon>
    </lineage>
</organism>
<feature type="domain" description="Sushi" evidence="15">
    <location>
        <begin position="237"/>
        <end position="299"/>
    </location>
</feature>
<dbReference type="SMART" id="SM00042">
    <property type="entry name" value="CUB"/>
    <property type="match status" value="2"/>
</dbReference>
<feature type="disulfide bond" evidence="8">
    <location>
        <begin position="2001"/>
        <end position="2010"/>
    </location>
</feature>
<reference evidence="18" key="1">
    <citation type="journal article" date="2015" name="Nat. Genet.">
        <title>The genome and transcriptome of the zoonotic hookworm Ancylostoma ceylanicum identify infection-specific gene families.</title>
        <authorList>
            <person name="Schwarz E.M."/>
            <person name="Hu Y."/>
            <person name="Antoshechkin I."/>
            <person name="Miller M.M."/>
            <person name="Sternberg P.W."/>
            <person name="Aroian R.V."/>
        </authorList>
    </citation>
    <scope>NUCLEOTIDE SEQUENCE</scope>
    <source>
        <strain evidence="18">HY135</strain>
    </source>
</reference>
<feature type="domain" description="EGF-like" evidence="13">
    <location>
        <begin position="2167"/>
        <end position="2204"/>
    </location>
</feature>
<evidence type="ECO:0000256" key="5">
    <source>
        <dbReference type="ARBA" id="ARBA00023157"/>
    </source>
</evidence>
<feature type="domain" description="Pentraxin (PTX)" evidence="16">
    <location>
        <begin position="2247"/>
        <end position="2456"/>
    </location>
</feature>
<feature type="disulfide bond" evidence="8">
    <location>
        <begin position="1925"/>
        <end position="1934"/>
    </location>
</feature>
<evidence type="ECO:0000259" key="12">
    <source>
        <dbReference type="PROSITE" id="PS50022"/>
    </source>
</evidence>
<evidence type="ECO:0000259" key="13">
    <source>
        <dbReference type="PROSITE" id="PS50026"/>
    </source>
</evidence>
<dbReference type="FunFam" id="2.10.25.10:FF:000117">
    <property type="entry name" value="Delta-like protein"/>
    <property type="match status" value="1"/>
</dbReference>
<dbReference type="PROSITE" id="PS01186">
    <property type="entry name" value="EGF_2"/>
    <property type="match status" value="11"/>
</dbReference>
<dbReference type="PROSITE" id="PS50022">
    <property type="entry name" value="FA58C_3"/>
    <property type="match status" value="2"/>
</dbReference>
<feature type="domain" description="CUB" evidence="11">
    <location>
        <begin position="13"/>
        <end position="123"/>
    </location>
</feature>
<dbReference type="Pfam" id="PF00084">
    <property type="entry name" value="Sushi"/>
    <property type="match status" value="6"/>
</dbReference>
<feature type="disulfide bond" evidence="7">
    <location>
        <begin position="124"/>
        <end position="151"/>
    </location>
</feature>
<dbReference type="CDD" id="cd00054">
    <property type="entry name" value="EGF_CA"/>
    <property type="match status" value="12"/>
</dbReference>
<dbReference type="InterPro" id="IPR009030">
    <property type="entry name" value="Growth_fac_rcpt_cys_sf"/>
</dbReference>
<evidence type="ECO:0000256" key="2">
    <source>
        <dbReference type="ARBA" id="ARBA00022659"/>
    </source>
</evidence>
<dbReference type="PANTHER" id="PTHR24049">
    <property type="entry name" value="CRUMBS FAMILY MEMBER"/>
    <property type="match status" value="1"/>
</dbReference>
<feature type="domain" description="HYR" evidence="14">
    <location>
        <begin position="2464"/>
        <end position="2544"/>
    </location>
</feature>
<dbReference type="EMBL" id="JARK01001346">
    <property type="protein sequence ID" value="EYC26709.1"/>
    <property type="molecule type" value="Genomic_DNA"/>
</dbReference>
<name>A0A016VGG1_9BILA</name>
<evidence type="ECO:0000256" key="6">
    <source>
        <dbReference type="ARBA" id="ARBA00023180"/>
    </source>
</evidence>
<dbReference type="FunFam" id="2.10.25.10:FF:000173">
    <property type="entry name" value="Neurogenic locus notch protein 2"/>
    <property type="match status" value="1"/>
</dbReference>
<dbReference type="InterPro" id="IPR035976">
    <property type="entry name" value="Sushi/SCR/CCP_sf"/>
</dbReference>
<dbReference type="SMART" id="SM01411">
    <property type="entry name" value="Ephrin_rec_like"/>
    <property type="match status" value="7"/>
</dbReference>
<dbReference type="SUPFAM" id="SSF49899">
    <property type="entry name" value="Concanavalin A-like lectins/glucanases"/>
    <property type="match status" value="1"/>
</dbReference>
<dbReference type="Pfam" id="PF00008">
    <property type="entry name" value="EGF"/>
    <property type="match status" value="8"/>
</dbReference>
<sequence>MDLNERCEVPFTCGGSLTAQAYGQTFSSPHYPSEYPSGTECVWAIQAPKQQLITLSIEDISLSSDDALLIYDGPSPSSAVLARLSGNSSITEYLVTTQNNVYVYFLSNVKAKGRGFSIGYKRGCDVVLQHSWGSLLSPGSTRVPYPPGVQCTYTMELPEGYADQPLSIHFNRFDIAADDYMKVFEGSTKGRALHEGSGFNSEQRPPQQLVSRLGRAQVVMQTNAVRHAMGFNLTFSLNCPQLKTPPLVSLSTKATTYGTKVVVSCPPGFEFASGRGRTFDIGCELGGKWTESVLPNCQPVYCSAVPQIANGYAESATNVSFGGIAKYSCYEGFEFASGNTIEEIHCGIDGNWSPAPSCRAAMCPALSPFANGDRRLEFGDGTGYGTVFRFECRPGYRREGAATLLCKSDGQWSFEQPKCIKLTCSSLPRIANGRLSLPQPFQFGDAARVHCDAGFRADGPEEVKCLANQSLSTVPSCRDVDECAEGLAQCQDTSTKCMNLPGGYTCQCLDGFQPQLVCSTPSALTVSSLVASSEAVTPAALSTSGWCASKSDSQKSVTLHFTVPKVIEKIRFEKIAKGEVTSIRIRYSEEEGQPLRELSVDGKNEFPVNSGSPSGGDVFDLPYSIESRILEISVGSFKNEACMKMELLGCQKSSCADVNECMVDNGHCDQMCINKQGSYKCACREGYDLFVENGQGGVFLEEGETGEHPLDVVKFNKTCIPRACPEVQSPDNGRLLTTLKKFSYPVVVQFQCNFGYQMMGPDFLQCLSDGTWNGTAPFCLPATCQGLKNNSAIGLFVSPENSTVAYGQNVSIVCTQQNRPARISPLAAFRECVFDPQPDGREYWLSGPAADCPFVDCGPPPVLAGAVYEGDNNSFKVSSDGEGLQVGSALTFTCRPPYSLVGKSSAGDQSVRCGTDASWDLGDLRCEGPVCVDPGFPDDGSIELDSVEEGAVAKFSCNRPGYRPFPSASIQCALGAACVLSEDVGISSGFIPDGAFADNSDSTNWGYEPHKARLSSTGWCGSKDAFIFLSVDLQRIYTLTTLRMAGVAGSGYLRGHVTKMQLFYKTQFSHNYDTYPVEFETPSGNHNAMHQFELVPPLRARYILLGVAEYEGNPCIRFDLLGCLAPMTVSHEVPAHLQVGWNGSVPQCMDAEPPSFQNCPIGPIFAETDENGQIKPIRYEEPKAEDNSGRIAYMRVEPAGFTSGRLITSDIDVVYTAFDDAGNTAECIVKLRIPDTLPPVMKCPDSYALAAYEPEMRAVFNLTTVPMVIQDVSNITEVVFNPSEAMLEPGDFVEIEVTATDALANRNQCKFQVAYMPEPCSAESLSSAKHVVKKCAKKDDIVACAIACEKGYRFVDEDKVVKEFTCEEGRWTPSGTAPACVPISREPARYELNVAISYPSSSPVLDHCLKGYASLAASSFDPLDEVLSQRCSSSVQVFVRFLDAEFTNEKGMVNGNYTIQILPTVLQSVFYDLCGLTLRTIFDLRIPGATTPIRNLLALNGESIPSQGIGCPQLTASKSTISQGFGCIDGEVLRQGNDQLPECLPCPVGSVNVNNTCVKCPLGSYQDEAGQLACKACPEGTYTQYEGAHSQRSCLAVCGNGMYSETGLVPCQLCPRHTFSGPPIAGGYKKCTPCSSGTYTARLGSGGPSHCKQPCQAGTFSLSGLEPCSPCPLHHYQPALGQQRCIQCSNETATASEGQAAESACEPVDCTAKQCENKAECVVRDHRALCECRPGFVGERCELIEPVCDSKPCFNGGSCEAIAGTFRCICPQNFTGARCQFGIDECIGVSCPNGGVCHDLPGLGTTKCLCRTGFSGPDCAEIEDICSSANPCRNGADCVPSQLGRFKCKCLPGWEGPTCEVNIDDCADSPCALNATCVDLVNDYECQCPKGFKGKRCNVKEDLCAAAPCVHGLCVDTLFARRCICDEGWTGENCEVNIDDCASKPCQNGGTCTDEVAGFSCACPAGYRGVHCQHLVDHCSTSPCRNNATCTNLGASYHCACPLGFDGTHCEHNKDECVLGRCNKKGTESCEDGINSFSCLCKPGYSGEFCEVRIDQCASSPCMNNGTCYDEGGSFRCECANGWTGETCEQETGSCDARPCRNDGRCVNLVADYFCVCPEGVSGKDCEIAPNRCLGEPCLNGGVCGDFGSRQECSCPKKFTGAGCQYLQDACTDNVCQNGGACSRNTDGGFHCTCKPGFTGVHCETNIDDCARSPCPLGATCVDQINAAYCRCPFNMTGSNCDKAIDEDYDLHFYDSLRPASASLALPFQIATKAITVAMWVKFDQAQSKGTVFTLYNSKQANYSSDITEVLRVDSDGLNIALFPNESALQLHFPVNQRINDGSWNHLVFTWSSERGTYSLIWNSVRIFAESGYGTGHEININALVTLGSSEVGVASFAGSLTRVHVWNRVLDFDSEIPMMVVSCHGTETVYDGLLLRFTGYTDMQGKVERVPRSTCGREKRRRRDEAVVHVKSCPPDQYIMTSQREINVTWPEPEFVGDNPLQKVERNFKQGQVFTWGEYDVLYVAWDNSSNTAECSFKIHVSREHCPSIEDPVNGVQACESWGPHLRYKACSIECRDGYEFSKSPAIFYTCAADGMWRPRNRNQMVFRYPQCTKSVPATRVMLLRVSYPGSSPCSEASRDALRSRLLASIQAINQKWDMCTLTDSAGCVGARVDVDCSEDFARVKREAHSFKVRIELPVKRDLVSHAVSGQKSKVADALQNEIINQGAFNLEKVLPNGRPDLASFQLLDEFHCQLGQVTVDDMCVPCAPGSYHSLTTSQCELCPEGEYQPLAGRTECFKCPQGHITAGEGSINENECKVNCPAGNFFDMASSLCMPCGFGFFQPRAGSFECFACDVGKTTMSETATSEEECRDECPDGEHLSSSGSCQPCPSGSYRTRGEHKQCVQCPAGTTTESVASTRREQCNTPRCKAGQFLVKETKHCQFCPRGTFQDEEQRTTCKLCPTDHTTASQGATAESQCYSTNQCATGEDNCSWHAHCIDLPDDNDVPSFQCKCKPGYRGNGTYCQDACTNYCLNDGVCKKNPVGYVECVCKENFSGERCEVRFQPKSQRVAIITAGIGGIVAVLVVIVIVIFMISFRFNRSEADIVDKVQIDDMQQSNFLYGRPPIVPEPPRPIGYYYEDDDEYESKTMYVTREDDSKEIEQRRRIAEQHMYRPGQTE</sequence>
<dbReference type="FunFam" id="2.10.70.10:FF:000014">
    <property type="entry name" value="Membrane cofactor protein"/>
    <property type="match status" value="1"/>
</dbReference>
<dbReference type="GO" id="GO:0005829">
    <property type="term" value="C:cytosol"/>
    <property type="evidence" value="ECO:0007669"/>
    <property type="project" value="UniProtKB-ARBA"/>
</dbReference>
<dbReference type="InterPro" id="IPR051022">
    <property type="entry name" value="Notch_Cell-Fate_Det"/>
</dbReference>
<proteinExistence type="predicted"/>
<dbReference type="PROSITE" id="PS50026">
    <property type="entry name" value="EGF_3"/>
    <property type="match status" value="17"/>
</dbReference>
<feature type="domain" description="EGF-like" evidence="13">
    <location>
        <begin position="3027"/>
        <end position="3062"/>
    </location>
</feature>
<dbReference type="Pfam" id="PF12947">
    <property type="entry name" value="EGF_3"/>
    <property type="match status" value="1"/>
</dbReference>
<dbReference type="FunFam" id="2.10.25.10:FF:000066">
    <property type="entry name" value="FAT atypical cadherin 4"/>
    <property type="match status" value="1"/>
</dbReference>
<dbReference type="GO" id="GO:0005509">
    <property type="term" value="F:calcium ion binding"/>
    <property type="evidence" value="ECO:0007669"/>
    <property type="project" value="InterPro"/>
</dbReference>
<dbReference type="PROSITE" id="PS51828">
    <property type="entry name" value="PTX_2"/>
    <property type="match status" value="1"/>
</dbReference>
<feature type="disulfide bond" evidence="8">
    <location>
        <begin position="2232"/>
        <end position="2241"/>
    </location>
</feature>
<dbReference type="Pfam" id="PF02494">
    <property type="entry name" value="HYR"/>
    <property type="match status" value="3"/>
</dbReference>
<dbReference type="Gene3D" id="2.60.120.260">
    <property type="entry name" value="Galactose-binding domain-like"/>
    <property type="match status" value="2"/>
</dbReference>
<dbReference type="SUPFAM" id="SSF57535">
    <property type="entry name" value="Complement control module/SCR domain"/>
    <property type="match status" value="6"/>
</dbReference>
<keyword evidence="3" id="KW-0732">Signal</keyword>
<dbReference type="SMART" id="SM00181">
    <property type="entry name" value="EGF"/>
    <property type="match status" value="19"/>
</dbReference>
<feature type="disulfide bond" evidence="8">
    <location>
        <begin position="1850"/>
        <end position="1859"/>
    </location>
</feature>
<feature type="disulfide bond" evidence="9">
    <location>
        <begin position="392"/>
        <end position="419"/>
    </location>
</feature>
<dbReference type="InterPro" id="IPR049883">
    <property type="entry name" value="NOTCH1_EGF-like"/>
</dbReference>
<dbReference type="GO" id="GO:0016020">
    <property type="term" value="C:membrane"/>
    <property type="evidence" value="ECO:0007669"/>
    <property type="project" value="UniProtKB-SubCell"/>
</dbReference>
<feature type="domain" description="CUB" evidence="11">
    <location>
        <begin position="124"/>
        <end position="238"/>
    </location>
</feature>
<evidence type="ECO:0000313" key="17">
    <source>
        <dbReference type="EMBL" id="EYC26709.1"/>
    </source>
</evidence>
<evidence type="ECO:0000259" key="15">
    <source>
        <dbReference type="PROSITE" id="PS50923"/>
    </source>
</evidence>
<feature type="domain" description="Sushi" evidence="15">
    <location>
        <begin position="300"/>
        <end position="360"/>
    </location>
</feature>
<dbReference type="OrthoDB" id="430340at2759"/>
<evidence type="ECO:0000259" key="16">
    <source>
        <dbReference type="PROSITE" id="PS51828"/>
    </source>
</evidence>
<dbReference type="SMART" id="SM00032">
    <property type="entry name" value="CCP"/>
    <property type="match status" value="8"/>
</dbReference>
<dbReference type="SUPFAM" id="SSF57196">
    <property type="entry name" value="EGF/Laminin"/>
    <property type="match status" value="11"/>
</dbReference>
<evidence type="ECO:0000313" key="18">
    <source>
        <dbReference type="Proteomes" id="UP000024635"/>
    </source>
</evidence>
<dbReference type="PROSITE" id="PS00010">
    <property type="entry name" value="ASX_HYDROXYL"/>
    <property type="match status" value="7"/>
</dbReference>
<dbReference type="Pfam" id="PF12661">
    <property type="entry name" value="hEGF"/>
    <property type="match status" value="1"/>
</dbReference>
<feature type="domain" description="EGF-like" evidence="13">
    <location>
        <begin position="2013"/>
        <end position="2051"/>
    </location>
</feature>
<comment type="caution">
    <text evidence="8">Lacks conserved residue(s) required for the propagation of feature annotation.</text>
</comment>
<dbReference type="SMART" id="SM00179">
    <property type="entry name" value="EGF_CA"/>
    <property type="match status" value="15"/>
</dbReference>
<keyword evidence="6" id="KW-0325">Glycoprotein</keyword>
<evidence type="ECO:0000256" key="7">
    <source>
        <dbReference type="PROSITE-ProRule" id="PRU00059"/>
    </source>
</evidence>
<dbReference type="Gene3D" id="2.10.25.10">
    <property type="entry name" value="Laminin"/>
    <property type="match status" value="18"/>
</dbReference>
<keyword evidence="2 9" id="KW-0768">Sushi</keyword>
<dbReference type="FunFam" id="2.10.50.10:FF:000018">
    <property type="entry name" value="Sushi, von Willebrand factor type A, EGF and pentraxin domain-containing 1"/>
    <property type="match status" value="1"/>
</dbReference>
<feature type="domain" description="EGF-like" evidence="13">
    <location>
        <begin position="1975"/>
        <end position="2011"/>
    </location>
</feature>
<dbReference type="CDD" id="cd00057">
    <property type="entry name" value="FA58C"/>
    <property type="match status" value="1"/>
</dbReference>
<feature type="domain" description="EGF-like" evidence="13">
    <location>
        <begin position="1744"/>
        <end position="1780"/>
    </location>
</feature>
<dbReference type="InterPro" id="IPR011641">
    <property type="entry name" value="Tyr-kin_ephrin_A/B_rcpt-like"/>
</dbReference>
<feature type="domain" description="EGF-like" evidence="13">
    <location>
        <begin position="1900"/>
        <end position="1935"/>
    </location>
</feature>
<feature type="disulfide bond" evidence="8">
    <location>
        <begin position="1791"/>
        <end position="1808"/>
    </location>
</feature>
<dbReference type="InterPro" id="IPR000421">
    <property type="entry name" value="FA58C"/>
</dbReference>
<evidence type="ECO:0000256" key="3">
    <source>
        <dbReference type="ARBA" id="ARBA00022729"/>
    </source>
</evidence>
<evidence type="ECO:0008006" key="19">
    <source>
        <dbReference type="Google" id="ProtNLM"/>
    </source>
</evidence>
<dbReference type="FunFam" id="2.10.25.10:FF:000095">
    <property type="entry name" value="Notch, isoform B"/>
    <property type="match status" value="1"/>
</dbReference>
<dbReference type="SUPFAM" id="SSF57184">
    <property type="entry name" value="Growth factor receptor domain"/>
    <property type="match status" value="5"/>
</dbReference>
<feature type="domain" description="EGF-like" evidence="13">
    <location>
        <begin position="1937"/>
        <end position="1973"/>
    </location>
</feature>
<dbReference type="GO" id="GO:0048732">
    <property type="term" value="P:gland development"/>
    <property type="evidence" value="ECO:0007669"/>
    <property type="project" value="UniProtKB-ARBA"/>
</dbReference>
<feature type="disulfide bond" evidence="8">
    <location>
        <begin position="1904"/>
        <end position="1914"/>
    </location>
</feature>
<feature type="disulfide bond" evidence="8">
    <location>
        <begin position="2079"/>
        <end position="2088"/>
    </location>
</feature>